<keyword evidence="3" id="KW-0274">FAD</keyword>
<dbReference type="RefSeq" id="WP_091569729.1">
    <property type="nucleotide sequence ID" value="NZ_FNHP01000005.1"/>
</dbReference>
<feature type="domain" description="FAD-binding" evidence="4">
    <location>
        <begin position="26"/>
        <end position="365"/>
    </location>
</feature>
<dbReference type="InterPro" id="IPR036188">
    <property type="entry name" value="FAD/NAD-bd_sf"/>
</dbReference>
<sequence>MLGTYTYPRFEYRRPPELDGQGAGHYPVIVVGAGPVGLAMAIDLAAQGQPVLLLDNDDTVSIGSRGVCYAKRALEVLDRLGCGDPCVAKGTSWNVGRTFFREGEVFSFNLRPQDGHRRPGMVNLQQYYLEQYLVERARQLPHLELRFKNNVTAVHQDDESATLRVETPDGAYTLTCDWLVAADGARSPIRRMLGLDIDGKVFRDRFLIADVVMAADYPAERWFWFDPPFHPGQSVLLHKQADNVWRIDFQLGWDADPEAEKRPERVIPRIQAMLGDGRDFTLEWVSVYTFQCRRMGSFNHRRVLFVGDAAHQVSPFGARGANSGIQDADNLAWKLKLVLDGKAPPALLDSYSRERCAAADENLRNSTRSTDFITPKSAASRAFRDAVLELAQDYPFARALVNSGRLSVPTWLVDSPLNTPDADAFAGDMLPGAPMDDAPVAGGRTDWLLGHVGGQFQLLHYVDDADALDAGQADRLAALAEGPIPVQALVVARRGRAPAPLATLLDAQDAIRQRYDLRPGSCYLLRPDQHVAARWRAFDAARVRAALARATANADAAPTEARAEARAAVTA</sequence>
<evidence type="ECO:0000259" key="4">
    <source>
        <dbReference type="Pfam" id="PF01494"/>
    </source>
</evidence>
<dbReference type="AlphaFoldDB" id="A0A1G9T1L0"/>
<dbReference type="OrthoDB" id="3443359at2"/>
<evidence type="ECO:0000313" key="5">
    <source>
        <dbReference type="EMBL" id="SDM41526.1"/>
    </source>
</evidence>
<evidence type="ECO:0000256" key="3">
    <source>
        <dbReference type="ARBA" id="ARBA00022827"/>
    </source>
</evidence>
<comment type="cofactor">
    <cofactor evidence="1">
        <name>FAD</name>
        <dbReference type="ChEBI" id="CHEBI:57692"/>
    </cofactor>
</comment>
<dbReference type="InterPro" id="IPR002938">
    <property type="entry name" value="FAD-bd"/>
</dbReference>
<keyword evidence="2" id="KW-0285">Flavoprotein</keyword>
<dbReference type="Pfam" id="PF01494">
    <property type="entry name" value="FAD_binding_3"/>
    <property type="match status" value="1"/>
</dbReference>
<dbReference type="PANTHER" id="PTHR43004">
    <property type="entry name" value="TRK SYSTEM POTASSIUM UPTAKE PROTEIN"/>
    <property type="match status" value="1"/>
</dbReference>
<name>A0A1G9T1L0_9BURK</name>
<dbReference type="PRINTS" id="PR00420">
    <property type="entry name" value="RNGMNOXGNASE"/>
</dbReference>
<evidence type="ECO:0000313" key="6">
    <source>
        <dbReference type="Proteomes" id="UP000198552"/>
    </source>
</evidence>
<dbReference type="InterPro" id="IPR050641">
    <property type="entry name" value="RIFMO-like"/>
</dbReference>
<organism evidence="5 6">
    <name type="scientific">Oryzisolibacter propanilivorax</name>
    <dbReference type="NCBI Taxonomy" id="1527607"/>
    <lineage>
        <taxon>Bacteria</taxon>
        <taxon>Pseudomonadati</taxon>
        <taxon>Pseudomonadota</taxon>
        <taxon>Betaproteobacteria</taxon>
        <taxon>Burkholderiales</taxon>
        <taxon>Comamonadaceae</taxon>
        <taxon>Oryzisolibacter</taxon>
    </lineage>
</organism>
<evidence type="ECO:0000256" key="2">
    <source>
        <dbReference type="ARBA" id="ARBA00022630"/>
    </source>
</evidence>
<dbReference type="GO" id="GO:0016709">
    <property type="term" value="F:oxidoreductase activity, acting on paired donors, with incorporation or reduction of molecular oxygen, NAD(P)H as one donor, and incorporation of one atom of oxygen"/>
    <property type="evidence" value="ECO:0007669"/>
    <property type="project" value="UniProtKB-ARBA"/>
</dbReference>
<dbReference type="Proteomes" id="UP000198552">
    <property type="component" value="Unassembled WGS sequence"/>
</dbReference>
<dbReference type="SUPFAM" id="SSF51905">
    <property type="entry name" value="FAD/NAD(P)-binding domain"/>
    <property type="match status" value="1"/>
</dbReference>
<dbReference type="Gene3D" id="3.40.30.120">
    <property type="match status" value="1"/>
</dbReference>
<dbReference type="Gene3D" id="3.30.70.2450">
    <property type="match status" value="1"/>
</dbReference>
<dbReference type="Gene3D" id="3.50.50.60">
    <property type="entry name" value="FAD/NAD(P)-binding domain"/>
    <property type="match status" value="1"/>
</dbReference>
<dbReference type="STRING" id="1527607.SAMN05428957_105273"/>
<dbReference type="EMBL" id="FNHP01000005">
    <property type="protein sequence ID" value="SDM41526.1"/>
    <property type="molecule type" value="Genomic_DNA"/>
</dbReference>
<dbReference type="PANTHER" id="PTHR43004:SF19">
    <property type="entry name" value="BINDING MONOOXYGENASE, PUTATIVE (JCVI)-RELATED"/>
    <property type="match status" value="1"/>
</dbReference>
<dbReference type="NCBIfam" id="NF006002">
    <property type="entry name" value="PRK08132.1"/>
    <property type="match status" value="1"/>
</dbReference>
<evidence type="ECO:0000256" key="1">
    <source>
        <dbReference type="ARBA" id="ARBA00001974"/>
    </source>
</evidence>
<gene>
    <name evidence="5" type="ORF">SAMN05428957_105273</name>
</gene>
<accession>A0A1G9T1L0</accession>
<protein>
    <submittedName>
        <fullName evidence="5">3-(3-hydroxy-phenyl)propionate hydroxylase</fullName>
    </submittedName>
</protein>
<reference evidence="6" key="1">
    <citation type="submission" date="2016-10" db="EMBL/GenBank/DDBJ databases">
        <authorList>
            <person name="Varghese N."/>
            <person name="Submissions S."/>
        </authorList>
    </citation>
    <scope>NUCLEOTIDE SEQUENCE [LARGE SCALE GENOMIC DNA]</scope>
    <source>
        <strain evidence="6">EPL6</strain>
    </source>
</reference>
<dbReference type="GO" id="GO:0071949">
    <property type="term" value="F:FAD binding"/>
    <property type="evidence" value="ECO:0007669"/>
    <property type="project" value="InterPro"/>
</dbReference>
<keyword evidence="6" id="KW-1185">Reference proteome</keyword>
<proteinExistence type="predicted"/>